<dbReference type="InterPro" id="IPR029068">
    <property type="entry name" value="Glyas_Bleomycin-R_OHBP_Dase"/>
</dbReference>
<dbReference type="InterPro" id="IPR052164">
    <property type="entry name" value="Anthracycline_SecMetBiosynth"/>
</dbReference>
<protein>
    <submittedName>
        <fullName evidence="2">VOC family protein</fullName>
    </submittedName>
</protein>
<dbReference type="PANTHER" id="PTHR33993">
    <property type="entry name" value="GLYOXALASE-RELATED"/>
    <property type="match status" value="1"/>
</dbReference>
<gene>
    <name evidence="2" type="ORF">OEZ71_09245</name>
</gene>
<comment type="caution">
    <text evidence="2">The sequence shown here is derived from an EMBL/GenBank/DDBJ whole genome shotgun (WGS) entry which is preliminary data.</text>
</comment>
<keyword evidence="3" id="KW-1185">Reference proteome</keyword>
<dbReference type="CDD" id="cd07247">
    <property type="entry name" value="SgaA_N_like"/>
    <property type="match status" value="2"/>
</dbReference>
<dbReference type="PANTHER" id="PTHR33993:SF14">
    <property type="entry name" value="GB|AAF24581.1"/>
    <property type="match status" value="1"/>
</dbReference>
<dbReference type="SUPFAM" id="SSF54593">
    <property type="entry name" value="Glyoxalase/Bleomycin resistance protein/Dihydroxybiphenyl dioxygenase"/>
    <property type="match status" value="2"/>
</dbReference>
<dbReference type="InterPro" id="IPR037523">
    <property type="entry name" value="VOC_core"/>
</dbReference>
<proteinExistence type="predicted"/>
<organism evidence="2 3">
    <name type="scientific">Albidovulum litorale</name>
    <dbReference type="NCBI Taxonomy" id="2984134"/>
    <lineage>
        <taxon>Bacteria</taxon>
        <taxon>Pseudomonadati</taxon>
        <taxon>Pseudomonadota</taxon>
        <taxon>Alphaproteobacteria</taxon>
        <taxon>Rhodobacterales</taxon>
        <taxon>Paracoccaceae</taxon>
        <taxon>Albidovulum</taxon>
    </lineage>
</organism>
<dbReference type="Gene3D" id="3.10.180.10">
    <property type="entry name" value="2,3-Dihydroxybiphenyl 1,2-Dioxygenase, domain 1"/>
    <property type="match status" value="2"/>
</dbReference>
<dbReference type="Pfam" id="PF00903">
    <property type="entry name" value="Glyoxalase"/>
    <property type="match status" value="2"/>
</dbReference>
<sequence length="254" mass="26878">MAKPKRGKPCWYELSTADPNAAGHFYAHVMGWSIADSGMEGMDYRLARAGDDMVAGIMAAQPGTPPAWTFYVTVTNCDKAAKDIAKSGGSIVYGPADIPGTGRFAAATDPQGAAFGILQMLEDDGRAFDQKATGHGCWHELMTSDPEAALAFYGKLFGWKPGDTHQMGPGMTYQLFRHGKADIGGMMKLMPNMPGPGRPFWLPYFGTDGVQAAIARTAEAGGQVLHGPMEVPGGAFIMGARDPQGAMFALVGPK</sequence>
<feature type="domain" description="VOC" evidence="1">
    <location>
        <begin position="134"/>
        <end position="253"/>
    </location>
</feature>
<evidence type="ECO:0000259" key="1">
    <source>
        <dbReference type="PROSITE" id="PS51819"/>
    </source>
</evidence>
<dbReference type="RefSeq" id="WP_263739663.1">
    <property type="nucleotide sequence ID" value="NZ_JAOWKZ010000002.1"/>
</dbReference>
<dbReference type="Proteomes" id="UP001652564">
    <property type="component" value="Unassembled WGS sequence"/>
</dbReference>
<dbReference type="EMBL" id="JAOWKZ010000002">
    <property type="protein sequence ID" value="MCV2872481.1"/>
    <property type="molecule type" value="Genomic_DNA"/>
</dbReference>
<name>A0ABT2ZMW2_9RHOB</name>
<accession>A0ABT2ZMW2</accession>
<evidence type="ECO:0000313" key="3">
    <source>
        <dbReference type="Proteomes" id="UP001652564"/>
    </source>
</evidence>
<reference evidence="2 3" key="1">
    <citation type="submission" date="2022-10" db="EMBL/GenBank/DDBJ databases">
        <title>Defluviimonas sp. nov., isolated from ocean surface sediments.</title>
        <authorList>
            <person name="He W."/>
            <person name="Wang L."/>
            <person name="Zhang D.-F."/>
        </authorList>
    </citation>
    <scope>NUCLEOTIDE SEQUENCE [LARGE SCALE GENOMIC DNA]</scope>
    <source>
        <strain evidence="2 3">WL0050</strain>
    </source>
</reference>
<feature type="domain" description="VOC" evidence="1">
    <location>
        <begin position="8"/>
        <end position="120"/>
    </location>
</feature>
<evidence type="ECO:0000313" key="2">
    <source>
        <dbReference type="EMBL" id="MCV2872481.1"/>
    </source>
</evidence>
<dbReference type="InterPro" id="IPR004360">
    <property type="entry name" value="Glyas_Fos-R_dOase_dom"/>
</dbReference>
<dbReference type="PROSITE" id="PS51819">
    <property type="entry name" value="VOC"/>
    <property type="match status" value="2"/>
</dbReference>